<evidence type="ECO:0000313" key="2">
    <source>
        <dbReference type="Proteomes" id="UP001060215"/>
    </source>
</evidence>
<dbReference type="EMBL" id="CM045758">
    <property type="protein sequence ID" value="KAI8030310.1"/>
    <property type="molecule type" value="Genomic_DNA"/>
</dbReference>
<proteinExistence type="predicted"/>
<protein>
    <submittedName>
        <fullName evidence="1">Uncharacterized protein</fullName>
    </submittedName>
</protein>
<name>A0ACC0IXB6_9ERIC</name>
<sequence length="91" mass="10145">MRCAGSESLPSAPANRLPIEFCVASLPSDPSPTFIIFNLCSKYPIYSEEIGSDGFTNRLGIQPDNTEARCEWRIKEISFYKTSNLDHILSS</sequence>
<keyword evidence="2" id="KW-1185">Reference proteome</keyword>
<evidence type="ECO:0000313" key="1">
    <source>
        <dbReference type="EMBL" id="KAI8030310.1"/>
    </source>
</evidence>
<gene>
    <name evidence="1" type="ORF">LOK49_LG01G01718</name>
</gene>
<reference evidence="1 2" key="1">
    <citation type="journal article" date="2022" name="Plant J.">
        <title>Chromosome-level genome of Camellia lanceoleosa provides a valuable resource for understanding genome evolution and self-incompatibility.</title>
        <authorList>
            <person name="Gong W."/>
            <person name="Xiao S."/>
            <person name="Wang L."/>
            <person name="Liao Z."/>
            <person name="Chang Y."/>
            <person name="Mo W."/>
            <person name="Hu G."/>
            <person name="Li W."/>
            <person name="Zhao G."/>
            <person name="Zhu H."/>
            <person name="Hu X."/>
            <person name="Ji K."/>
            <person name="Xiang X."/>
            <person name="Song Q."/>
            <person name="Yuan D."/>
            <person name="Jin S."/>
            <person name="Zhang L."/>
        </authorList>
    </citation>
    <scope>NUCLEOTIDE SEQUENCE [LARGE SCALE GENOMIC DNA]</scope>
    <source>
        <strain evidence="1">SQ_2022a</strain>
    </source>
</reference>
<accession>A0ACC0IXB6</accession>
<dbReference type="Proteomes" id="UP001060215">
    <property type="component" value="Chromosome 1"/>
</dbReference>
<comment type="caution">
    <text evidence="1">The sequence shown here is derived from an EMBL/GenBank/DDBJ whole genome shotgun (WGS) entry which is preliminary data.</text>
</comment>
<organism evidence="1 2">
    <name type="scientific">Camellia lanceoleosa</name>
    <dbReference type="NCBI Taxonomy" id="1840588"/>
    <lineage>
        <taxon>Eukaryota</taxon>
        <taxon>Viridiplantae</taxon>
        <taxon>Streptophyta</taxon>
        <taxon>Embryophyta</taxon>
        <taxon>Tracheophyta</taxon>
        <taxon>Spermatophyta</taxon>
        <taxon>Magnoliopsida</taxon>
        <taxon>eudicotyledons</taxon>
        <taxon>Gunneridae</taxon>
        <taxon>Pentapetalae</taxon>
        <taxon>asterids</taxon>
        <taxon>Ericales</taxon>
        <taxon>Theaceae</taxon>
        <taxon>Camellia</taxon>
    </lineage>
</organism>